<accession>A0A382REX1</accession>
<evidence type="ECO:0000313" key="6">
    <source>
        <dbReference type="EMBL" id="SVC95930.1"/>
    </source>
</evidence>
<evidence type="ECO:0000256" key="3">
    <source>
        <dbReference type="ARBA" id="ARBA00022475"/>
    </source>
</evidence>
<evidence type="ECO:0000259" key="5">
    <source>
        <dbReference type="Pfam" id="PF19300"/>
    </source>
</evidence>
<dbReference type="AlphaFoldDB" id="A0A382REX1"/>
<evidence type="ECO:0000256" key="1">
    <source>
        <dbReference type="ARBA" id="ARBA00004651"/>
    </source>
</evidence>
<dbReference type="EMBL" id="UINC01121052">
    <property type="protein sequence ID" value="SVC95930.1"/>
    <property type="molecule type" value="Genomic_DNA"/>
</dbReference>
<dbReference type="PANTHER" id="PTHR43163:SF6">
    <property type="entry name" value="DIPEPTIDE TRANSPORT SYSTEM PERMEASE PROTEIN DPPB-RELATED"/>
    <property type="match status" value="1"/>
</dbReference>
<keyword evidence="3" id="KW-1003">Cell membrane</keyword>
<keyword evidence="2" id="KW-0813">Transport</keyword>
<feature type="transmembrane region" description="Helical" evidence="4">
    <location>
        <begin position="101"/>
        <end position="119"/>
    </location>
</feature>
<keyword evidence="4" id="KW-0812">Transmembrane</keyword>
<dbReference type="InterPro" id="IPR045621">
    <property type="entry name" value="BPD_transp_1_N"/>
</dbReference>
<keyword evidence="4" id="KW-0472">Membrane</keyword>
<dbReference type="PANTHER" id="PTHR43163">
    <property type="entry name" value="DIPEPTIDE TRANSPORT SYSTEM PERMEASE PROTEIN DPPB-RELATED"/>
    <property type="match status" value="1"/>
</dbReference>
<protein>
    <recommendedName>
        <fullName evidence="5">ABC transporter type 1 GsiC-like N-terminal domain-containing protein</fullName>
    </recommendedName>
</protein>
<evidence type="ECO:0000256" key="4">
    <source>
        <dbReference type="SAM" id="Phobius"/>
    </source>
</evidence>
<evidence type="ECO:0000256" key="2">
    <source>
        <dbReference type="ARBA" id="ARBA00022448"/>
    </source>
</evidence>
<reference evidence="6" key="1">
    <citation type="submission" date="2018-05" db="EMBL/GenBank/DDBJ databases">
        <authorList>
            <person name="Lanie J.A."/>
            <person name="Ng W.-L."/>
            <person name="Kazmierczak K.M."/>
            <person name="Andrzejewski T.M."/>
            <person name="Davidsen T.M."/>
            <person name="Wayne K.J."/>
            <person name="Tettelin H."/>
            <person name="Glass J.I."/>
            <person name="Rusch D."/>
            <person name="Podicherti R."/>
            <person name="Tsui H.-C.T."/>
            <person name="Winkler M.E."/>
        </authorList>
    </citation>
    <scope>NUCLEOTIDE SEQUENCE</scope>
</reference>
<name>A0A382REX1_9ZZZZ</name>
<dbReference type="GO" id="GO:0005886">
    <property type="term" value="C:plasma membrane"/>
    <property type="evidence" value="ECO:0007669"/>
    <property type="project" value="UniProtKB-SubCell"/>
</dbReference>
<proteinExistence type="predicted"/>
<feature type="transmembrane region" description="Helical" evidence="4">
    <location>
        <begin position="12"/>
        <end position="33"/>
    </location>
</feature>
<feature type="non-terminal residue" evidence="6">
    <location>
        <position position="120"/>
    </location>
</feature>
<dbReference type="Pfam" id="PF19300">
    <property type="entry name" value="BPD_transp_1_N"/>
    <property type="match status" value="1"/>
</dbReference>
<comment type="subcellular location">
    <subcellularLocation>
        <location evidence="1">Cell membrane</location>
        <topology evidence="1">Multi-pass membrane protein</topology>
    </subcellularLocation>
</comment>
<keyword evidence="4" id="KW-1133">Transmembrane helix</keyword>
<sequence length="120" mass="12788">VPSLARIVLQRLGLGLLTLFAVSLIIAFVVELLPGDITQAMLGQSATPETVAAFRREIGLDRPVHIRYFEWLSGILTGDLGQSLASKRDISEFVGTRLSNTLFLGGLAAAFAVPLALLLG</sequence>
<feature type="non-terminal residue" evidence="6">
    <location>
        <position position="1"/>
    </location>
</feature>
<feature type="domain" description="ABC transporter type 1 GsiC-like N-terminal" evidence="5">
    <location>
        <begin position="6"/>
        <end position="79"/>
    </location>
</feature>
<gene>
    <name evidence="6" type="ORF">METZ01_LOCUS348784</name>
</gene>
<organism evidence="6">
    <name type="scientific">marine metagenome</name>
    <dbReference type="NCBI Taxonomy" id="408172"/>
    <lineage>
        <taxon>unclassified sequences</taxon>
        <taxon>metagenomes</taxon>
        <taxon>ecological metagenomes</taxon>
    </lineage>
</organism>